<keyword evidence="7" id="KW-0326">Glycosidase</keyword>
<dbReference type="PANTHER" id="PTHR43576:SF2">
    <property type="entry name" value="INTRACELLULAR EXO-ALPHA-L-ARABINOFURANOSIDASE 2"/>
    <property type="match status" value="1"/>
</dbReference>
<dbReference type="PATRIC" id="fig|396014.3.peg.918"/>
<dbReference type="EMBL" id="JDYK01000003">
    <property type="protein sequence ID" value="EWS82335.1"/>
    <property type="molecule type" value="Genomic_DNA"/>
</dbReference>
<dbReference type="SUPFAM" id="SSF51011">
    <property type="entry name" value="Glycosyl hydrolase domain"/>
    <property type="match status" value="1"/>
</dbReference>
<dbReference type="Proteomes" id="UP000023067">
    <property type="component" value="Unassembled WGS sequence"/>
</dbReference>
<dbReference type="eggNOG" id="COG3534">
    <property type="taxonomic scope" value="Bacteria"/>
</dbReference>
<evidence type="ECO:0000313" key="10">
    <source>
        <dbReference type="EMBL" id="EWS82335.1"/>
    </source>
</evidence>
<dbReference type="InterPro" id="IPR017853">
    <property type="entry name" value="GH"/>
</dbReference>
<comment type="similarity">
    <text evidence="2">Belongs to the glycosyl hydrolase 51 family.</text>
</comment>
<dbReference type="EC" id="3.2.1.55" evidence="4"/>
<evidence type="ECO:0000256" key="5">
    <source>
        <dbReference type="ARBA" id="ARBA00022801"/>
    </source>
</evidence>
<comment type="caution">
    <text evidence="10">The sequence shown here is derived from an EMBL/GenBank/DDBJ whole genome shotgun (WGS) entry which is preliminary data.</text>
</comment>
<dbReference type="Pfam" id="PF22848">
    <property type="entry name" value="ASD1_dom"/>
    <property type="match status" value="1"/>
</dbReference>
<dbReference type="STRING" id="396014.BF93_12060"/>
<evidence type="ECO:0000259" key="9">
    <source>
        <dbReference type="SMART" id="SM00813"/>
    </source>
</evidence>
<dbReference type="InterPro" id="IPR013780">
    <property type="entry name" value="Glyco_hydro_b"/>
</dbReference>
<dbReference type="Gene3D" id="3.20.20.80">
    <property type="entry name" value="Glycosidases"/>
    <property type="match status" value="1"/>
</dbReference>
<evidence type="ECO:0000256" key="6">
    <source>
        <dbReference type="ARBA" id="ARBA00023277"/>
    </source>
</evidence>
<sequence>MAPASSTASALLTAQIDLAPAPADDRIDPMIYGHFLESAFFHNIEGGVFDEGSPLSVTGDGPLAGCRQDVIDACRALGMPVVRWPGGNFTSAYWWEDGTGPRDERPRRLELAWGSEESNRFGTPEFLAWCEATGATPYLAHSCRSVEDAVRWVEYCNYEGDTAMTRRRAADGIDPARPVPIWGIGNEVYGPWQMGHRSPERYAADALEHARFMRAVDPSIEFVAVGLDEDRWTDAVVRELGETARWFSVHAYGAGFHLVDPSREEFDAIVSQALHFEQVLQGFSRKTAAAAARHGITRPLEIALDEWNMRHYEPRTWEDPQPGADGGIAPRDTSGPADAPGTAGENGWRVSRYSPRTLADALFYAGVFHAIHRTAGNDVPVTMANTVNLVNANGLLAVREEGLVRSATYHVWDLYLNHFGTRALPVRLAGPSVTLPVRHEQGWGGEAQCRQALAAVPLLDVSASASADGTRRFVAIINRSADQDVRTALVVDGAPVSGPVTVRTLGADAPELFAANTLDAPDVLGVRESSTTLEGGEVTVPAHSITVLSWQAPAG</sequence>
<comment type="catalytic activity">
    <reaction evidence="1">
        <text>Hydrolysis of terminal non-reducing alpha-L-arabinofuranoside residues in alpha-L-arabinosides.</text>
        <dbReference type="EC" id="3.2.1.55"/>
    </reaction>
</comment>
<evidence type="ECO:0000256" key="2">
    <source>
        <dbReference type="ARBA" id="ARBA00007186"/>
    </source>
</evidence>
<dbReference type="InterPro" id="IPR055235">
    <property type="entry name" value="ASD1_cat"/>
</dbReference>
<evidence type="ECO:0000256" key="1">
    <source>
        <dbReference type="ARBA" id="ARBA00001462"/>
    </source>
</evidence>
<keyword evidence="6" id="KW-0119">Carbohydrate metabolism</keyword>
<accession>Z9JVD0</accession>
<proteinExistence type="inferred from homology"/>
<dbReference type="SUPFAM" id="SSF51445">
    <property type="entry name" value="(Trans)glycosidases"/>
    <property type="match status" value="1"/>
</dbReference>
<feature type="region of interest" description="Disordered" evidence="8">
    <location>
        <begin position="314"/>
        <end position="349"/>
    </location>
</feature>
<dbReference type="RefSeq" id="WP_051486522.1">
    <property type="nucleotide sequence ID" value="NZ_KK069989.1"/>
</dbReference>
<dbReference type="Gene3D" id="2.60.40.1180">
    <property type="entry name" value="Golgi alpha-mannosidase II"/>
    <property type="match status" value="1"/>
</dbReference>
<reference evidence="10 11" key="1">
    <citation type="submission" date="2014-02" db="EMBL/GenBank/DDBJ databases">
        <title>Genome sequence of Brachybacterium phenoliresistens strain W13A50.</title>
        <authorList>
            <person name="Wang X."/>
        </authorList>
    </citation>
    <scope>NUCLEOTIDE SEQUENCE [LARGE SCALE GENOMIC DNA]</scope>
    <source>
        <strain evidence="10 11">W13A50</strain>
    </source>
</reference>
<organism evidence="10 11">
    <name type="scientific">Brachybacterium phenoliresistens</name>
    <dbReference type="NCBI Taxonomy" id="396014"/>
    <lineage>
        <taxon>Bacteria</taxon>
        <taxon>Bacillati</taxon>
        <taxon>Actinomycetota</taxon>
        <taxon>Actinomycetes</taxon>
        <taxon>Micrococcales</taxon>
        <taxon>Dermabacteraceae</taxon>
        <taxon>Brachybacterium</taxon>
    </lineage>
</organism>
<dbReference type="HOGENOM" id="CLU_017810_1_0_11"/>
<dbReference type="Pfam" id="PF06964">
    <property type="entry name" value="Alpha-L-AF_C"/>
    <property type="match status" value="1"/>
</dbReference>
<dbReference type="GO" id="GO:0046373">
    <property type="term" value="P:L-arabinose metabolic process"/>
    <property type="evidence" value="ECO:0007669"/>
    <property type="project" value="InterPro"/>
</dbReference>
<keyword evidence="11" id="KW-1185">Reference proteome</keyword>
<dbReference type="OrthoDB" id="9758333at2"/>
<evidence type="ECO:0000256" key="3">
    <source>
        <dbReference type="ARBA" id="ARBA00011165"/>
    </source>
</evidence>
<evidence type="ECO:0000313" key="11">
    <source>
        <dbReference type="Proteomes" id="UP000023067"/>
    </source>
</evidence>
<evidence type="ECO:0000256" key="7">
    <source>
        <dbReference type="ARBA" id="ARBA00023295"/>
    </source>
</evidence>
<dbReference type="InterPro" id="IPR010720">
    <property type="entry name" value="Alpha-L-AF_C"/>
</dbReference>
<feature type="domain" description="Alpha-L-arabinofuranosidase C-terminal" evidence="9">
    <location>
        <begin position="344"/>
        <end position="544"/>
    </location>
</feature>
<dbReference type="SMART" id="SM00813">
    <property type="entry name" value="Alpha-L-AF_C"/>
    <property type="match status" value="1"/>
</dbReference>
<dbReference type="PANTHER" id="PTHR43576">
    <property type="entry name" value="ALPHA-L-ARABINOFURANOSIDASE C-RELATED"/>
    <property type="match status" value="1"/>
</dbReference>
<protein>
    <recommendedName>
        <fullName evidence="4">non-reducing end alpha-L-arabinofuranosidase</fullName>
        <ecNumber evidence="4">3.2.1.55</ecNumber>
    </recommendedName>
</protein>
<dbReference type="GO" id="GO:0000272">
    <property type="term" value="P:polysaccharide catabolic process"/>
    <property type="evidence" value="ECO:0007669"/>
    <property type="project" value="TreeGrafter"/>
</dbReference>
<gene>
    <name evidence="10" type="ORF">BF93_12060</name>
</gene>
<keyword evidence="5" id="KW-0378">Hydrolase</keyword>
<dbReference type="AlphaFoldDB" id="Z9JVD0"/>
<evidence type="ECO:0000256" key="8">
    <source>
        <dbReference type="SAM" id="MobiDB-lite"/>
    </source>
</evidence>
<evidence type="ECO:0000256" key="4">
    <source>
        <dbReference type="ARBA" id="ARBA00012670"/>
    </source>
</evidence>
<name>Z9JVD0_9MICO</name>
<comment type="subunit">
    <text evidence="3">Homohexamer; trimer of dimers.</text>
</comment>
<dbReference type="GO" id="GO:0046556">
    <property type="term" value="F:alpha-L-arabinofuranosidase activity"/>
    <property type="evidence" value="ECO:0007669"/>
    <property type="project" value="UniProtKB-EC"/>
</dbReference>